<dbReference type="Pfam" id="PF00651">
    <property type="entry name" value="BTB"/>
    <property type="match status" value="1"/>
</dbReference>
<keyword evidence="3" id="KW-1185">Reference proteome</keyword>
<gene>
    <name evidence="2" type="primary">spop_119</name>
    <name evidence="2" type="ORF">CDAR_177241</name>
</gene>
<evidence type="ECO:0000313" key="2">
    <source>
        <dbReference type="EMBL" id="GIY47417.1"/>
    </source>
</evidence>
<dbReference type="Proteomes" id="UP001054837">
    <property type="component" value="Unassembled WGS sequence"/>
</dbReference>
<dbReference type="SUPFAM" id="SSF49599">
    <property type="entry name" value="TRAF domain-like"/>
    <property type="match status" value="1"/>
</dbReference>
<evidence type="ECO:0000259" key="1">
    <source>
        <dbReference type="PROSITE" id="PS50097"/>
    </source>
</evidence>
<evidence type="ECO:0000313" key="3">
    <source>
        <dbReference type="Proteomes" id="UP001054837"/>
    </source>
</evidence>
<dbReference type="CDD" id="cd14733">
    <property type="entry name" value="BACK"/>
    <property type="match status" value="1"/>
</dbReference>
<name>A0AAV4TR62_9ARAC</name>
<dbReference type="Gene3D" id="1.25.40.420">
    <property type="match status" value="1"/>
</dbReference>
<dbReference type="Gene3D" id="2.60.210.10">
    <property type="entry name" value="Apoptosis, Tumor Necrosis Factor Receptor Associated Protein 2, Chain A"/>
    <property type="match status" value="1"/>
</dbReference>
<dbReference type="PANTHER" id="PTHR24413">
    <property type="entry name" value="SPECKLE-TYPE POZ PROTEIN"/>
    <property type="match status" value="1"/>
</dbReference>
<dbReference type="SUPFAM" id="SSF54695">
    <property type="entry name" value="POZ domain"/>
    <property type="match status" value="1"/>
</dbReference>
<organism evidence="2 3">
    <name type="scientific">Caerostris darwini</name>
    <dbReference type="NCBI Taxonomy" id="1538125"/>
    <lineage>
        <taxon>Eukaryota</taxon>
        <taxon>Metazoa</taxon>
        <taxon>Ecdysozoa</taxon>
        <taxon>Arthropoda</taxon>
        <taxon>Chelicerata</taxon>
        <taxon>Arachnida</taxon>
        <taxon>Araneae</taxon>
        <taxon>Araneomorphae</taxon>
        <taxon>Entelegynae</taxon>
        <taxon>Araneoidea</taxon>
        <taxon>Araneidae</taxon>
        <taxon>Caerostris</taxon>
    </lineage>
</organism>
<dbReference type="InterPro" id="IPR008974">
    <property type="entry name" value="TRAF-like"/>
</dbReference>
<reference evidence="2 3" key="1">
    <citation type="submission" date="2021-06" db="EMBL/GenBank/DDBJ databases">
        <title>Caerostris darwini draft genome.</title>
        <authorList>
            <person name="Kono N."/>
            <person name="Arakawa K."/>
        </authorList>
    </citation>
    <scope>NUCLEOTIDE SEQUENCE [LARGE SCALE GENOMIC DNA]</scope>
</reference>
<protein>
    <submittedName>
        <fullName evidence="2">Speckle-type POZ protein</fullName>
    </submittedName>
</protein>
<dbReference type="InterPro" id="IPR000210">
    <property type="entry name" value="BTB/POZ_dom"/>
</dbReference>
<dbReference type="SMART" id="SM00225">
    <property type="entry name" value="BTB"/>
    <property type="match status" value="1"/>
</dbReference>
<dbReference type="InterPro" id="IPR011333">
    <property type="entry name" value="SKP1/BTB/POZ_sf"/>
</dbReference>
<proteinExistence type="predicted"/>
<comment type="caution">
    <text evidence="2">The sequence shown here is derived from an EMBL/GenBank/DDBJ whole genome shotgun (WGS) entry which is preliminary data.</text>
</comment>
<dbReference type="PROSITE" id="PS50097">
    <property type="entry name" value="BTB"/>
    <property type="match status" value="1"/>
</dbReference>
<feature type="domain" description="BTB" evidence="1">
    <location>
        <begin position="364"/>
        <end position="432"/>
    </location>
</feature>
<dbReference type="CDD" id="cd18186">
    <property type="entry name" value="BTB_POZ_ZBTB_KLHL-like"/>
    <property type="match status" value="1"/>
</dbReference>
<dbReference type="AlphaFoldDB" id="A0AAV4TR62"/>
<dbReference type="EMBL" id="BPLQ01009926">
    <property type="protein sequence ID" value="GIY47417.1"/>
    <property type="molecule type" value="Genomic_DNA"/>
</dbReference>
<sequence length="536" mass="61777">MSSTEEKVTITWKIENVSFSAKRPGESIRSPCFKLSSLDKTYWFLKCFPRGVRNKLVLVVKLCRDDEYSGPEKINIGFKAYVMAFDGSSAFERENDSLLIEKGEETKIIGDLRDNFFKTSIISPMDILTICCELWKNCNDSNIAKPSSVIANTSLEQVVYGEDFRTVHKEVSKDLKGISKLQDLNPIKFYAKTQIQVERKTFIHTINDFGSLQSPCYFSFVIHPISDGMPSLVLTMGFIEEFSDVKICITPLLEKVDQSFVVNCKALILASKGSPLSVMNKTRFFESAEELPWKTTFNNCEFLTQNDLYFPYDVLSVRFELDICNGTEISSIEKIVYANPKNVIKKERTLMEDLLNYYKEQKFCDVELRANNEQVLAHKAVLCSRSIFFRNFFKNNEKEIKTSNAVEITNIDVYTLKLMLEFMYLEKIEDFQDQDVLKLYSAATFYGYEKLKKSCSSFLSSNVQSVNVWEILKISHNHGDEELKDSAINHICQHVKEVFSMAEWKQLIFDNILLATEILRHLSSVIQETYKENQSL</sequence>
<dbReference type="Gene3D" id="3.30.710.10">
    <property type="entry name" value="Potassium Channel Kv1.1, Chain A"/>
    <property type="match status" value="1"/>
</dbReference>
<accession>A0AAV4TR62</accession>